<gene>
    <name evidence="1" type="ORF">Q2T77_27415</name>
</gene>
<proteinExistence type="predicted"/>
<dbReference type="Proteomes" id="UP001169027">
    <property type="component" value="Unassembled WGS sequence"/>
</dbReference>
<reference evidence="1" key="1">
    <citation type="submission" date="2023-06" db="EMBL/GenBank/DDBJ databases">
        <authorList>
            <person name="Jiang Y."/>
            <person name="Liu Q."/>
        </authorList>
    </citation>
    <scope>NUCLEOTIDE SEQUENCE</scope>
    <source>
        <strain evidence="1">CGMCC 1.12090</strain>
    </source>
</reference>
<organism evidence="1 2">
    <name type="scientific">Variovorax ginsengisoli</name>
    <dbReference type="NCBI Taxonomy" id="363844"/>
    <lineage>
        <taxon>Bacteria</taxon>
        <taxon>Pseudomonadati</taxon>
        <taxon>Pseudomonadota</taxon>
        <taxon>Betaproteobacteria</taxon>
        <taxon>Burkholderiales</taxon>
        <taxon>Comamonadaceae</taxon>
        <taxon>Variovorax</taxon>
    </lineage>
</organism>
<dbReference type="RefSeq" id="WP_301813903.1">
    <property type="nucleotide sequence ID" value="NZ_JAUJZH010000024.1"/>
</dbReference>
<evidence type="ECO:0000313" key="2">
    <source>
        <dbReference type="Proteomes" id="UP001169027"/>
    </source>
</evidence>
<dbReference type="EMBL" id="JAUKVY010000024">
    <property type="protein sequence ID" value="MDO1536021.1"/>
    <property type="molecule type" value="Genomic_DNA"/>
</dbReference>
<name>A0ABT8SAT1_9BURK</name>
<protein>
    <recommendedName>
        <fullName evidence="3">Phosphoglycerate mutase</fullName>
    </recommendedName>
</protein>
<sequence>MSAPPNARHLLIPFAGRGSPACRAALAGLRLPKLEALLARLARVHEDTQDDSTRSPPHERALADALGIAAADGCIPWAALEAKRSGLGPTEGGQAWGVATLCHWQVGIDDVMLGDPAAIEIEAEESDALLAAALPFFEEDGIALHASATPGRWLAQGPIFDGLATASIDRAVGFPISQWSPLSDAGRPLRRLQNEMQMLLYTERVNDARTARGVPPINSFWLSGTGGLPAGFTVPQVSPTVADALRTPALRDDGAGWASAWLALDAGPVAELLAACSAGEAVTLTLCGDRSAQRFAVRPRGLAAWAKGLFSRPTAASFLEAL</sequence>
<comment type="caution">
    <text evidence="1">The sequence shown here is derived from an EMBL/GenBank/DDBJ whole genome shotgun (WGS) entry which is preliminary data.</text>
</comment>
<evidence type="ECO:0008006" key="3">
    <source>
        <dbReference type="Google" id="ProtNLM"/>
    </source>
</evidence>
<keyword evidence="2" id="KW-1185">Reference proteome</keyword>
<evidence type="ECO:0000313" key="1">
    <source>
        <dbReference type="EMBL" id="MDO1536021.1"/>
    </source>
</evidence>
<accession>A0ABT8SAT1</accession>